<dbReference type="Pfam" id="PF18413">
    <property type="entry name" value="Neuraminidase"/>
    <property type="match status" value="1"/>
</dbReference>
<dbReference type="Pfam" id="PF20220">
    <property type="entry name" value="ABC_toxin_N"/>
    <property type="match status" value="1"/>
</dbReference>
<reference evidence="6 7" key="1">
    <citation type="submission" date="2018-11" db="EMBL/GenBank/DDBJ databases">
        <title>Genome sequence of strain 7197.</title>
        <authorList>
            <person name="Gao J."/>
            <person name="Sun J."/>
        </authorList>
    </citation>
    <scope>NUCLEOTIDE SEQUENCE [LARGE SCALE GENOMIC DNA]</scope>
    <source>
        <strain evidence="6 7">7197</strain>
    </source>
</reference>
<gene>
    <name evidence="6" type="ORF">EH198_03605</name>
</gene>
<evidence type="ECO:0008006" key="8">
    <source>
        <dbReference type="Google" id="ProtNLM"/>
    </source>
</evidence>
<evidence type="ECO:0000259" key="4">
    <source>
        <dbReference type="Pfam" id="PF18413"/>
    </source>
</evidence>
<dbReference type="OrthoDB" id="9781691at2"/>
<dbReference type="InterPro" id="IPR046839">
    <property type="entry name" value="ABC_toxin_N"/>
</dbReference>
<dbReference type="EMBL" id="RQPI01000001">
    <property type="protein sequence ID" value="RQW13517.1"/>
    <property type="molecule type" value="Genomic_DNA"/>
</dbReference>
<dbReference type="Pfam" id="PF03538">
    <property type="entry name" value="VRP1"/>
    <property type="match status" value="1"/>
</dbReference>
<accession>A0A3N9PDY4</accession>
<proteinExistence type="predicted"/>
<dbReference type="InterPro" id="IPR018003">
    <property type="entry name" value="Insecticidal_toxin/plasmid_vir"/>
</dbReference>
<name>A0A3N9PDY4_9BACL</name>
<dbReference type="InterPro" id="IPR040840">
    <property type="entry name" value="TcA_TcB_BD"/>
</dbReference>
<dbReference type="Proteomes" id="UP000282529">
    <property type="component" value="Unassembled WGS sequence"/>
</dbReference>
<dbReference type="Pfam" id="PF18276">
    <property type="entry name" value="TcA_TcB_BD"/>
    <property type="match status" value="1"/>
</dbReference>
<keyword evidence="2" id="KW-0175">Coiled coil</keyword>
<comment type="caution">
    <text evidence="6">The sequence shown here is derived from an EMBL/GenBank/DDBJ whole genome shotgun (WGS) entry which is preliminary data.</text>
</comment>
<dbReference type="InterPro" id="IPR041079">
    <property type="entry name" value="Neuraminidase-like"/>
</dbReference>
<feature type="coiled-coil region" evidence="2">
    <location>
        <begin position="2369"/>
        <end position="2412"/>
    </location>
</feature>
<evidence type="ECO:0000259" key="5">
    <source>
        <dbReference type="Pfam" id="PF20220"/>
    </source>
</evidence>
<organism evidence="6 7">
    <name type="scientific">Paenibacillus rhizophilus</name>
    <dbReference type="NCBI Taxonomy" id="1850366"/>
    <lineage>
        <taxon>Bacteria</taxon>
        <taxon>Bacillati</taxon>
        <taxon>Bacillota</taxon>
        <taxon>Bacilli</taxon>
        <taxon>Bacillales</taxon>
        <taxon>Paenibacillaceae</taxon>
        <taxon>Paenibacillus</taxon>
    </lineage>
</organism>
<evidence type="ECO:0000256" key="1">
    <source>
        <dbReference type="ARBA" id="ARBA00023026"/>
    </source>
</evidence>
<feature type="domain" description="ABC toxin N-terminal" evidence="5">
    <location>
        <begin position="1386"/>
        <end position="1501"/>
    </location>
</feature>
<evidence type="ECO:0000259" key="3">
    <source>
        <dbReference type="Pfam" id="PF18276"/>
    </source>
</evidence>
<evidence type="ECO:0000313" key="6">
    <source>
        <dbReference type="EMBL" id="RQW13517.1"/>
    </source>
</evidence>
<keyword evidence="1" id="KW-0843">Virulence</keyword>
<protein>
    <recommendedName>
        <fullName evidence="8">Virulence plasmid A protein</fullName>
    </recommendedName>
</protein>
<feature type="domain" description="Tc toxin complex TcA C-terminal TcB-binding" evidence="3">
    <location>
        <begin position="2388"/>
        <end position="2673"/>
    </location>
</feature>
<evidence type="ECO:0000313" key="7">
    <source>
        <dbReference type="Proteomes" id="UP000282529"/>
    </source>
</evidence>
<feature type="coiled-coil region" evidence="2">
    <location>
        <begin position="1498"/>
        <end position="1532"/>
    </location>
</feature>
<feature type="domain" description="Neuraminidase-like" evidence="4">
    <location>
        <begin position="1532"/>
        <end position="1663"/>
    </location>
</feature>
<sequence>MALSSTVNHHSPPSNPLYIQYIRKIQLLRKYIIQKDNISYLKIMISFLWQKRSIVIEGGFLPHMEIVKNTCTIRGIIQLTNGKPAKHVKVAAYNKKFRSESKLGESWTDDQGHYEIFYPSPPEGDVNLLVRLVGADGRDGAESQVRFQPGPEEVVNLTVDLKLDGRVSEYEQLLSSLSELLHNVQPGSLTEVDLLYLSKESKIEPEPIRHYVRAWTASKELDLPEALLYGLSRREIPLELSRLLSIPGEKLRAALESAEDEGLIPPLSKEAIPPFLERLPELLLSGAEAGQSLRSGVKEGGIGDFLKAAALGNSAQNRLRELVLGHTGDPVSLWRLLKEDPELSGHAGRIRLILQLKELTQGDLPLVNAILSKLDGANPDHSDDLRELVLWNKGDWQELRDQEEIEAVNSERAVRIKPAIPHAAAEVIQVLDQVFPTQAVIRNLKADGSFELRDEVLEFLQDHPDFDLKTSSVDTFLKKAKSGEQQLGITEQSGQKSASRLTNRLKSMQRIYRLTPSYAPMKALLEEGIHSSLGIAQHSRESFISDYADKVGGEGAAGDIYNKAVSVTSTALAVFGQIQEASRSVQFSATTANSAEAMAAAASLPDWSEMFGELEWCDCEHCRTVYSPAAYLVDLLQMLSKTPSTTGGTALQTLLGRRPDIGQLELSCENTNITLPYIDLVNELLENAVSPETAVRAAQTTGTSEELGAQPEHVNAGAYNRLSQKVYPFRLPFSLWHEEARAYLEQMNVPRVKLMEAFRPLNASAEIPGTELAIATETLKLNPADCSIITGLRPEGKPLHYMFGFAESNVGLETWVQAMSRAPLLLERTGLSFAELEELLGASYINPTGELSLDMDPSTCSVQSAVVLNLSERELDRIHRFVRLLRKLKNWSISQLDHVLSALGGQLLDESFIIRLSEVFHLADELQVPAQELVYWWGSIETTPAYGQSVSLYERLFLNKTVAQQVDPAFLLREPERDELADTTGYLEEHQSTLLAAFHLTGDELRSLIAACLPDDRLTLGNLSLLYAYTGLAKAMELSIADYTGWIKLIPASPFTGGAYSVQNTARFVNLCRHASEAGFAAGELLYILRHEGKEAAPSEPEILELLTALRSELSEIAGEADSAASVEGLSQSAVIRRLSEFTQLNAGLIIKLTTACLTVPSAPEIPLLKAFVNPAFIGSAGPVTREGFPRLFQSVLKLAKAASLAAKLGLQDEEVNFFITKSGSPGWPDWDAIPAEPTELLFIDGGSIARIKLLVDWRDRYASGSSRWTDLFKLVDSRSSELEVPEELFAGLAELTGWKTDDIRLWAGLHLLHLKYPQDYRDERWLLRLAEGLSLMQRLNVPVVEAKRWTVSGISEYEIWSIRRALKAKYDEQQWLSVAKSLKNRLREQQRSALTAYLKHDFYYTKRTEDLFAYFLIDVEMGAMQETSRIKQAISSVQLFVQRCLMNLEPEVHLTHEAAEDWKKIRNYRIWEANRKIFLYPENWLEPELRDNKSPFFTELQKEFMENEAKLERAEASFMNYMEKLDRVSRLDIAAMYHQYEDHGNGIFTDILHVFGRTQNSPHIYYYRRFENGLTWTAWEKVDTDIEGEHLIPVLYKSRLYLFWPIFKEVAKTPDVLNPSGEKPQKFLQVGLAWSEYRFGSWSPKTVTNANLDMTQRYDKENIAFHSYIDEENSLFIEAIIHYNGYSLYSRLFYFKLNNPDGRVNVYPVYSGLLGKRYPLPDATDVYNNAISPFNEGAGRVVIPIDNNDGGYNREDMIYHRDSFKIVFPQNNLWFDGSRPFFYQDAKRVLFVTSTPYKTSLLEYNRLMVGGFGLSLTSPYGGSYLLFHTAFHPYVTSFVEKLNNVGIDGLLSPQTQSMEKEFFEAEYQPLTEPNEYGFTGCVSRPYPKENVDFSIYGPYSVYNWEIFFHTPLLLADRLSKNQQFEEAQRWFHYIFDPTNSSPETKGYWKLLPFRQNDAATTLREYMMLLHYEGSDPETLNRKLEFEKLIAAWKSNPFNPHLIARIRISSYQKLVVMKYLDNLIAWADQLFRQDTIEAINEATQLYLLAGELLGERPRSGSERSRIESKSYLDLQPELDSFSNALVQLENWMPSASFTFGGNRLDTGLLSLGSALYFSIPPNDKLLGYWDNVADRLYKIRNSMSIDGTVRQLSLFQSPVDPGLLTRAAAAGLDVGSVIEEVNAKLPQYRYQTMAHKAEELCGEVKAFGSALLAALEKRDSEKLSVLRSSHEVSLHQAVIDIKRKQAAESRESLEALYRQREMVRERELYYKEQPYTIQLEDDQLQKLEEANKRSEQIMQYEVAAQIASQIPNVTIGMSGVASPVLTAQLGGINISTGLQAYARYLNHLSNQDNYKAGRSGTLAGYERRNMEWKHQALMANMELKQLEKQIVAAEIRLSITEKELKNQELQARNTMEVHKAMQSKFTNSELYDWMVAQTSALFFQSYQFAYDTAKRAERAFQFELGTDKTYIKFGHWDSMKKGLLAGERLMGDLKRLSLAYLELNKREYEITKHVSVSLHDPLALARLKETGECLIELPERLLDMDYPGHYMRRIKSIGVSIPCVTGPYTSVNCTLTLLQSSIRKSAQLLGGKYERQSAEDGRFLDQYGINQAITTSGAQNDSGMFETNLRDERYLPFEGAGAVSRWKLALPKACNSFDTDTIADVVLHLRYTAREGGEGLKSAVMNEVVEAALQDNRVLLLSCRTQFPSEWHRFVHPAEAQDGQRLEIRLAEQVLPYRQRGKTVEISDVELFLKWKDAARVYGDGSPLRLGLYAPNRTDVQSAELLSDPAFGGVPHCRVEGTASGLGEWSIAAAEEDIAGLAEPYRVRVTADSVTHERINSQMIEDLWLVIHYNAK</sequence>
<evidence type="ECO:0000256" key="2">
    <source>
        <dbReference type="SAM" id="Coils"/>
    </source>
</evidence>
<keyword evidence="7" id="KW-1185">Reference proteome</keyword>